<dbReference type="Gene3D" id="3.40.50.1820">
    <property type="entry name" value="alpha/beta hydrolase"/>
    <property type="match status" value="1"/>
</dbReference>
<dbReference type="SUPFAM" id="SSF53474">
    <property type="entry name" value="alpha/beta-Hydrolases"/>
    <property type="match status" value="1"/>
</dbReference>
<dbReference type="InterPro" id="IPR029058">
    <property type="entry name" value="AB_hydrolase_fold"/>
</dbReference>
<organism evidence="2 3">
    <name type="scientific">Batrachochytrium salamandrivorans</name>
    <dbReference type="NCBI Taxonomy" id="1357716"/>
    <lineage>
        <taxon>Eukaryota</taxon>
        <taxon>Fungi</taxon>
        <taxon>Fungi incertae sedis</taxon>
        <taxon>Chytridiomycota</taxon>
        <taxon>Chytridiomycota incertae sedis</taxon>
        <taxon>Chytridiomycetes</taxon>
        <taxon>Rhizophydiales</taxon>
        <taxon>Rhizophydiales incertae sedis</taxon>
        <taxon>Batrachochytrium</taxon>
    </lineage>
</organism>
<feature type="domain" description="AB hydrolase-1" evidence="1">
    <location>
        <begin position="39"/>
        <end position="279"/>
    </location>
</feature>
<gene>
    <name evidence="2" type="ORF">BASA50_005357</name>
</gene>
<dbReference type="EMBL" id="JAFCIX010000249">
    <property type="protein sequence ID" value="KAH6596060.1"/>
    <property type="molecule type" value="Genomic_DNA"/>
</dbReference>
<dbReference type="PANTHER" id="PTHR43798:SF5">
    <property type="entry name" value="MONOACYLGLYCEROL LIPASE ABHD6"/>
    <property type="match status" value="1"/>
</dbReference>
<dbReference type="Pfam" id="PF00561">
    <property type="entry name" value="Abhydrolase_1"/>
    <property type="match status" value="1"/>
</dbReference>
<sequence length="305" mass="33014">MNSSRMATALGNMEAPTVTTHDGAVLAYKIHGVAGGGTPVMVIPGLYQVKEDLEELGVGIARNRQVCISDPRGMGQSIQTKPFPPSTTPPEITLVQLATDVFDIILSLGWKRIILAGVGYGGTIAQHLALLLRGRDDIHLEGLVLVASAPLTPSRGSLSRETLKMLQGASNGQSVSMDKAREWITTNLSTVYCSTESQKVDRLVEEFIGRRRDARIGEEQVFSLDGINLTDQLGLLCIPTLIVHGKNDAMIDCWYATVLADLIARSSLVLLPDVGHWVHVMALSRLTEETLQFIDGVSSQFSHSD</sequence>
<dbReference type="Proteomes" id="UP001648503">
    <property type="component" value="Unassembled WGS sequence"/>
</dbReference>
<name>A0ABQ8FCS3_9FUNG</name>
<evidence type="ECO:0000313" key="2">
    <source>
        <dbReference type="EMBL" id="KAH6596060.1"/>
    </source>
</evidence>
<comment type="caution">
    <text evidence="2">The sequence shown here is derived from an EMBL/GenBank/DDBJ whole genome shotgun (WGS) entry which is preliminary data.</text>
</comment>
<accession>A0ABQ8FCS3</accession>
<keyword evidence="3" id="KW-1185">Reference proteome</keyword>
<dbReference type="PANTHER" id="PTHR43798">
    <property type="entry name" value="MONOACYLGLYCEROL LIPASE"/>
    <property type="match status" value="1"/>
</dbReference>
<protein>
    <recommendedName>
        <fullName evidence="1">AB hydrolase-1 domain-containing protein</fullName>
    </recommendedName>
</protein>
<proteinExistence type="predicted"/>
<reference evidence="2 3" key="1">
    <citation type="submission" date="2021-02" db="EMBL/GenBank/DDBJ databases">
        <title>Variation within the Batrachochytrium salamandrivorans European outbreak.</title>
        <authorList>
            <person name="Kelly M."/>
            <person name="Pasmans F."/>
            <person name="Shea T.P."/>
            <person name="Munoz J.F."/>
            <person name="Carranza S."/>
            <person name="Cuomo C.A."/>
            <person name="Martel A."/>
        </authorList>
    </citation>
    <scope>NUCLEOTIDE SEQUENCE [LARGE SCALE GENOMIC DNA]</scope>
    <source>
        <strain evidence="2 3">AMFP18/2</strain>
    </source>
</reference>
<evidence type="ECO:0000313" key="3">
    <source>
        <dbReference type="Proteomes" id="UP001648503"/>
    </source>
</evidence>
<dbReference type="InterPro" id="IPR000073">
    <property type="entry name" value="AB_hydrolase_1"/>
</dbReference>
<evidence type="ECO:0000259" key="1">
    <source>
        <dbReference type="Pfam" id="PF00561"/>
    </source>
</evidence>
<dbReference type="InterPro" id="IPR050266">
    <property type="entry name" value="AB_hydrolase_sf"/>
</dbReference>